<comment type="caution">
    <text evidence="1">The sequence shown here is derived from an EMBL/GenBank/DDBJ whole genome shotgun (WGS) entry which is preliminary data.</text>
</comment>
<reference evidence="1" key="1">
    <citation type="submission" date="2021-02" db="EMBL/GenBank/DDBJ databases">
        <authorList>
            <person name="Dougan E. K."/>
            <person name="Rhodes N."/>
            <person name="Thang M."/>
            <person name="Chan C."/>
        </authorList>
    </citation>
    <scope>NUCLEOTIDE SEQUENCE</scope>
</reference>
<accession>A0A812S897</accession>
<name>A0A812S897_9DINO</name>
<dbReference type="Proteomes" id="UP000604046">
    <property type="component" value="Unassembled WGS sequence"/>
</dbReference>
<gene>
    <name evidence="1" type="ORF">SNAT2548_LOCUS25885</name>
</gene>
<evidence type="ECO:0000313" key="2">
    <source>
        <dbReference type="Proteomes" id="UP000604046"/>
    </source>
</evidence>
<dbReference type="OrthoDB" id="425156at2759"/>
<protein>
    <submittedName>
        <fullName evidence="1">Uncharacterized protein</fullName>
    </submittedName>
</protein>
<organism evidence="1 2">
    <name type="scientific">Symbiodinium natans</name>
    <dbReference type="NCBI Taxonomy" id="878477"/>
    <lineage>
        <taxon>Eukaryota</taxon>
        <taxon>Sar</taxon>
        <taxon>Alveolata</taxon>
        <taxon>Dinophyceae</taxon>
        <taxon>Suessiales</taxon>
        <taxon>Symbiodiniaceae</taxon>
        <taxon>Symbiodinium</taxon>
    </lineage>
</organism>
<proteinExistence type="predicted"/>
<evidence type="ECO:0000313" key="1">
    <source>
        <dbReference type="EMBL" id="CAE7464074.1"/>
    </source>
</evidence>
<sequence length="291" mass="32216">MELWHAGPRAELAAPQRSWRGIAAAKASYRRGSFTGDSDMGKVDFTERPLLIGKIRCSGWRLESPRAQDFVAAQNARTVGLLGDPRSLPLFGRLLETETTDTDGDPLRKLPQVTELGGQFYDFWSDARHPRGVWRRTTLQSFLSDAPDWEVVLDLAELGRAEGESFVWRGYDALLEDGRDSWTVTRAMVCLSRGGADAFVAREFDLVRKRFVPEDEGGFVVPEGKTVLSYRSREVLLVSTDFGPGSLTSAGYPRVVKAWQRGTPLTDASVVYDSGLASWLAKAIPMTTLLA</sequence>
<dbReference type="AlphaFoldDB" id="A0A812S897"/>
<keyword evidence="2" id="KW-1185">Reference proteome</keyword>
<dbReference type="SUPFAM" id="SSF50993">
    <property type="entry name" value="Peptidase/esterase 'gauge' domain"/>
    <property type="match status" value="1"/>
</dbReference>
<dbReference type="EMBL" id="CAJNDS010002412">
    <property type="protein sequence ID" value="CAE7464074.1"/>
    <property type="molecule type" value="Genomic_DNA"/>
</dbReference>